<dbReference type="EMBL" id="CAHIKZ030004639">
    <property type="protein sequence ID" value="CAE1313400.1"/>
    <property type="molecule type" value="Genomic_DNA"/>
</dbReference>
<proteinExistence type="predicted"/>
<dbReference type="Pfam" id="PF14214">
    <property type="entry name" value="Helitron_like_N"/>
    <property type="match status" value="1"/>
</dbReference>
<name>A0A812E2N7_ACAPH</name>
<organism evidence="2 3">
    <name type="scientific">Acanthosepion pharaonis</name>
    <name type="common">Pharaoh cuttlefish</name>
    <name type="synonym">Sepia pharaonis</name>
    <dbReference type="NCBI Taxonomy" id="158019"/>
    <lineage>
        <taxon>Eukaryota</taxon>
        <taxon>Metazoa</taxon>
        <taxon>Spiralia</taxon>
        <taxon>Lophotrochozoa</taxon>
        <taxon>Mollusca</taxon>
        <taxon>Cephalopoda</taxon>
        <taxon>Coleoidea</taxon>
        <taxon>Decapodiformes</taxon>
        <taxon>Sepiida</taxon>
        <taxon>Sepiina</taxon>
        <taxon>Sepiidae</taxon>
        <taxon>Acanthosepion</taxon>
    </lineage>
</organism>
<comment type="caution">
    <text evidence="2">The sequence shown here is derived from an EMBL/GenBank/DDBJ whole genome shotgun (WGS) entry which is preliminary data.</text>
</comment>
<gene>
    <name evidence="2" type="ORF">SPHA_64561</name>
</gene>
<accession>A0A812E2N7</accession>
<dbReference type="Proteomes" id="UP000597762">
    <property type="component" value="Unassembled WGS sequence"/>
</dbReference>
<dbReference type="AlphaFoldDB" id="A0A812E2N7"/>
<evidence type="ECO:0000313" key="2">
    <source>
        <dbReference type="EMBL" id="CAE1313400.1"/>
    </source>
</evidence>
<dbReference type="PANTHER" id="PTHR10492">
    <property type="match status" value="1"/>
</dbReference>
<dbReference type="OrthoDB" id="6151730at2759"/>
<dbReference type="PANTHER" id="PTHR10492:SF57">
    <property type="entry name" value="ATP-DEPENDENT DNA HELICASE"/>
    <property type="match status" value="1"/>
</dbReference>
<dbReference type="InterPro" id="IPR025476">
    <property type="entry name" value="Helitron_helicase-like"/>
</dbReference>
<evidence type="ECO:0000313" key="3">
    <source>
        <dbReference type="Proteomes" id="UP000597762"/>
    </source>
</evidence>
<sequence length="445" mass="50764">MCILPATFAGSPRYMHARMQDVMTYVRKYGRPGLFITFTCNPKWYAIAKQLMPGQSAYDRADFIVRVYHLKLGKLMDVITKGQVLGAVCCRMHTIEWQKRGLAHAHILIWLCDKIEATEFDHLISAEISDPSADPELYEIVTTNMIYSPCGSPYNYTSCHNSDSKCTRQYPRDFVSKIITGSDGYPLYRRRSPAAGGFTAVVKGHHVDNRWVVPYSPLLTKAFNAHINVEYCHSVRSIKYVCKYISKGTDAAMFGVRQEGSIDEIQDFLTGRVISIREGPWHIFSFPIHARFLAIVQLPVHLENDELRYFSADTAMDVAACTKDTTLTAFFKLCRQDEFARSLLYPDVPSYYVWTKKNTWARWKCGANFEGYPGVKKDATLGRVFTVPPSRQECFYLRLLLHEVSGPTSYNNLRTVNGVLCDTFREACLRLCLLEDDSQWDATMA</sequence>
<feature type="domain" description="Helitron helicase-like" evidence="1">
    <location>
        <begin position="2"/>
        <end position="109"/>
    </location>
</feature>
<protein>
    <recommendedName>
        <fullName evidence="1">Helitron helicase-like domain-containing protein</fullName>
    </recommendedName>
</protein>
<reference evidence="2" key="1">
    <citation type="submission" date="2021-01" db="EMBL/GenBank/DDBJ databases">
        <authorList>
            <person name="Li R."/>
            <person name="Bekaert M."/>
        </authorList>
    </citation>
    <scope>NUCLEOTIDE SEQUENCE</scope>
    <source>
        <strain evidence="2">Farmed</strain>
    </source>
</reference>
<keyword evidence="3" id="KW-1185">Reference proteome</keyword>
<evidence type="ECO:0000259" key="1">
    <source>
        <dbReference type="Pfam" id="PF14214"/>
    </source>
</evidence>